<evidence type="ECO:0000256" key="2">
    <source>
        <dbReference type="PROSITE-ProRule" id="PRU00169"/>
    </source>
</evidence>
<feature type="modified residue" description="4-aspartylphosphate" evidence="2">
    <location>
        <position position="55"/>
    </location>
</feature>
<dbReference type="HOGENOM" id="CLU_1341796_0_0_0"/>
<dbReference type="EnsemblBacteria" id="ABF41480">
    <property type="protein sequence ID" value="ABF41480"/>
    <property type="gene ID" value="Acid345_2479"/>
</dbReference>
<dbReference type="Proteomes" id="UP000002432">
    <property type="component" value="Chromosome"/>
</dbReference>
<name>Q1INS0_KORVE</name>
<dbReference type="InterPro" id="IPR009061">
    <property type="entry name" value="DNA-bd_dom_put_sf"/>
</dbReference>
<dbReference type="Gene3D" id="3.40.50.2300">
    <property type="match status" value="1"/>
</dbReference>
<dbReference type="PROSITE" id="PS50110">
    <property type="entry name" value="RESPONSE_REGULATORY"/>
    <property type="match status" value="1"/>
</dbReference>
<evidence type="ECO:0000256" key="1">
    <source>
        <dbReference type="ARBA" id="ARBA00022553"/>
    </source>
</evidence>
<dbReference type="KEGG" id="aba:Acid345_2479"/>
<dbReference type="PANTHER" id="PTHR44591:SF3">
    <property type="entry name" value="RESPONSE REGULATORY DOMAIN-CONTAINING PROTEIN"/>
    <property type="match status" value="1"/>
</dbReference>
<feature type="domain" description="Response regulatory" evidence="3">
    <location>
        <begin position="6"/>
        <end position="123"/>
    </location>
</feature>
<dbReference type="SUPFAM" id="SSF52172">
    <property type="entry name" value="CheY-like"/>
    <property type="match status" value="1"/>
</dbReference>
<dbReference type="EMBL" id="CP000360">
    <property type="protein sequence ID" value="ABF41480.1"/>
    <property type="molecule type" value="Genomic_DNA"/>
</dbReference>
<sequence length="204" mass="22893">MPNSMHVLAVDDNRIHSYALEKTLSNIGFQVKAVHTGQDALCELRSKRYDAVLLDVNLPEMNGFEICSAIRSDGKIQQPAIVFHSATHASEATFATAREVGGDAFLTYPIETEALKAVLTRAIESRRSTDGKPMLSCWKDIARFFNKGVRTVQRWEAMGMPVHRPQRDKNIVFADPEELRRWAYSNLREHKQKSQSAGNSSSTS</sequence>
<evidence type="ECO:0000259" key="3">
    <source>
        <dbReference type="PROSITE" id="PS50110"/>
    </source>
</evidence>
<dbReference type="InterPro" id="IPR011006">
    <property type="entry name" value="CheY-like_superfamily"/>
</dbReference>
<dbReference type="AlphaFoldDB" id="Q1INS0"/>
<dbReference type="SUPFAM" id="SSF46955">
    <property type="entry name" value="Putative DNA-binding domain"/>
    <property type="match status" value="1"/>
</dbReference>
<dbReference type="InterPro" id="IPR050595">
    <property type="entry name" value="Bact_response_regulator"/>
</dbReference>
<dbReference type="GO" id="GO:0000160">
    <property type="term" value="P:phosphorelay signal transduction system"/>
    <property type="evidence" value="ECO:0007669"/>
    <property type="project" value="InterPro"/>
</dbReference>
<dbReference type="InterPro" id="IPR001789">
    <property type="entry name" value="Sig_transdc_resp-reg_receiver"/>
</dbReference>
<dbReference type="RefSeq" id="WP_011523281.1">
    <property type="nucleotide sequence ID" value="NC_008009.1"/>
</dbReference>
<dbReference type="Pfam" id="PF00072">
    <property type="entry name" value="Response_reg"/>
    <property type="match status" value="1"/>
</dbReference>
<reference evidence="4 5" key="1">
    <citation type="journal article" date="2009" name="Appl. Environ. Microbiol.">
        <title>Three genomes from the phylum Acidobacteria provide insight into the lifestyles of these microorganisms in soils.</title>
        <authorList>
            <person name="Ward N.L."/>
            <person name="Challacombe J.F."/>
            <person name="Janssen P.H."/>
            <person name="Henrissat B."/>
            <person name="Coutinho P.M."/>
            <person name="Wu M."/>
            <person name="Xie G."/>
            <person name="Haft D.H."/>
            <person name="Sait M."/>
            <person name="Badger J."/>
            <person name="Barabote R.D."/>
            <person name="Bradley B."/>
            <person name="Brettin T.S."/>
            <person name="Brinkac L.M."/>
            <person name="Bruce D."/>
            <person name="Creasy T."/>
            <person name="Daugherty S.C."/>
            <person name="Davidsen T.M."/>
            <person name="DeBoy R.T."/>
            <person name="Detter J.C."/>
            <person name="Dodson R.J."/>
            <person name="Durkin A.S."/>
            <person name="Ganapathy A."/>
            <person name="Gwinn-Giglio M."/>
            <person name="Han C.S."/>
            <person name="Khouri H."/>
            <person name="Kiss H."/>
            <person name="Kothari S.P."/>
            <person name="Madupu R."/>
            <person name="Nelson K.E."/>
            <person name="Nelson W.C."/>
            <person name="Paulsen I."/>
            <person name="Penn K."/>
            <person name="Ren Q."/>
            <person name="Rosovitz M.J."/>
            <person name="Selengut J.D."/>
            <person name="Shrivastava S."/>
            <person name="Sullivan S.A."/>
            <person name="Tapia R."/>
            <person name="Thompson L.S."/>
            <person name="Watkins K.L."/>
            <person name="Yang Q."/>
            <person name="Yu C."/>
            <person name="Zafar N."/>
            <person name="Zhou L."/>
            <person name="Kuske C.R."/>
        </authorList>
    </citation>
    <scope>NUCLEOTIDE SEQUENCE [LARGE SCALE GENOMIC DNA]</scope>
    <source>
        <strain evidence="4 5">Ellin345</strain>
    </source>
</reference>
<dbReference type="eggNOG" id="COG0745">
    <property type="taxonomic scope" value="Bacteria"/>
</dbReference>
<gene>
    <name evidence="4" type="ordered locus">Acid345_2479</name>
</gene>
<protein>
    <submittedName>
        <fullName evidence="4">Response regulator receiver protein</fullName>
    </submittedName>
</protein>
<dbReference type="PANTHER" id="PTHR44591">
    <property type="entry name" value="STRESS RESPONSE REGULATOR PROTEIN 1"/>
    <property type="match status" value="1"/>
</dbReference>
<keyword evidence="1 2" id="KW-0597">Phosphoprotein</keyword>
<dbReference type="InterPro" id="IPR036388">
    <property type="entry name" value="WH-like_DNA-bd_sf"/>
</dbReference>
<organism evidence="4 5">
    <name type="scientific">Koribacter versatilis (strain Ellin345)</name>
    <dbReference type="NCBI Taxonomy" id="204669"/>
    <lineage>
        <taxon>Bacteria</taxon>
        <taxon>Pseudomonadati</taxon>
        <taxon>Acidobacteriota</taxon>
        <taxon>Terriglobia</taxon>
        <taxon>Terriglobales</taxon>
        <taxon>Candidatus Korobacteraceae</taxon>
        <taxon>Candidatus Korobacter</taxon>
    </lineage>
</organism>
<accession>Q1INS0</accession>
<dbReference type="CDD" id="cd17546">
    <property type="entry name" value="REC_hyHK_CKI1_RcsC-like"/>
    <property type="match status" value="1"/>
</dbReference>
<dbReference type="OrthoDB" id="119298at2"/>
<dbReference type="STRING" id="204669.Acid345_2479"/>
<evidence type="ECO:0000313" key="5">
    <source>
        <dbReference type="Proteomes" id="UP000002432"/>
    </source>
</evidence>
<dbReference type="Gene3D" id="1.10.10.10">
    <property type="entry name" value="Winged helix-like DNA-binding domain superfamily/Winged helix DNA-binding domain"/>
    <property type="match status" value="1"/>
</dbReference>
<evidence type="ECO:0000313" key="4">
    <source>
        <dbReference type="EMBL" id="ABF41480.1"/>
    </source>
</evidence>
<proteinExistence type="predicted"/>
<dbReference type="SMART" id="SM00448">
    <property type="entry name" value="REC"/>
    <property type="match status" value="1"/>
</dbReference>
<keyword evidence="5" id="KW-1185">Reference proteome</keyword>